<evidence type="ECO:0000256" key="1">
    <source>
        <dbReference type="ARBA" id="ARBA00007689"/>
    </source>
</evidence>
<evidence type="ECO:0000259" key="2">
    <source>
        <dbReference type="Pfam" id="PF03795"/>
    </source>
</evidence>
<dbReference type="InterPro" id="IPR051807">
    <property type="entry name" value="Sec-metab_biosynth-assoc"/>
</dbReference>
<dbReference type="PANTHER" id="PTHR33606:SF3">
    <property type="entry name" value="PROTEIN YCII"/>
    <property type="match status" value="1"/>
</dbReference>
<dbReference type="Gene3D" id="3.30.70.1060">
    <property type="entry name" value="Dimeric alpha+beta barrel"/>
    <property type="match status" value="1"/>
</dbReference>
<dbReference type="AlphaFoldDB" id="A0A6J5EPF6"/>
<evidence type="ECO:0000313" key="4">
    <source>
        <dbReference type="Proteomes" id="UP000494329"/>
    </source>
</evidence>
<dbReference type="PANTHER" id="PTHR33606">
    <property type="entry name" value="PROTEIN YCII"/>
    <property type="match status" value="1"/>
</dbReference>
<dbReference type="Pfam" id="PF03795">
    <property type="entry name" value="YCII"/>
    <property type="match status" value="1"/>
</dbReference>
<dbReference type="EMBL" id="CADIKF010000057">
    <property type="protein sequence ID" value="CAB3768448.1"/>
    <property type="molecule type" value="Genomic_DNA"/>
</dbReference>
<organism evidence="3 4">
    <name type="scientific">Paraburkholderia solisilvae</name>
    <dbReference type="NCBI Taxonomy" id="624376"/>
    <lineage>
        <taxon>Bacteria</taxon>
        <taxon>Pseudomonadati</taxon>
        <taxon>Pseudomonadota</taxon>
        <taxon>Betaproteobacteria</taxon>
        <taxon>Burkholderiales</taxon>
        <taxon>Burkholderiaceae</taxon>
        <taxon>Paraburkholderia</taxon>
    </lineage>
</organism>
<name>A0A6J5EPF6_9BURK</name>
<accession>A0A6J5EPF6</accession>
<protein>
    <recommendedName>
        <fullName evidence="2">YCII-related domain-containing protein</fullName>
    </recommendedName>
</protein>
<dbReference type="RefSeq" id="WP_175114443.1">
    <property type="nucleotide sequence ID" value="NZ_CADIKF010000057.1"/>
</dbReference>
<sequence>MHYLLMYDLVDDYLERRGEFRTAHLKLAWESVARGELQLAGALAEPADLAVLLFKGSSTQPAEDFARADPYVRAGLVKRWRVRPWTTVVGDDAAKPMR</sequence>
<dbReference type="Proteomes" id="UP000494329">
    <property type="component" value="Unassembled WGS sequence"/>
</dbReference>
<evidence type="ECO:0000313" key="3">
    <source>
        <dbReference type="EMBL" id="CAB3768448.1"/>
    </source>
</evidence>
<feature type="domain" description="YCII-related" evidence="2">
    <location>
        <begin position="1"/>
        <end position="86"/>
    </location>
</feature>
<proteinExistence type="inferred from homology"/>
<comment type="similarity">
    <text evidence="1">Belongs to the YciI family.</text>
</comment>
<reference evidence="3 4" key="1">
    <citation type="submission" date="2020-04" db="EMBL/GenBank/DDBJ databases">
        <authorList>
            <person name="De Canck E."/>
        </authorList>
    </citation>
    <scope>NUCLEOTIDE SEQUENCE [LARGE SCALE GENOMIC DNA]</scope>
    <source>
        <strain evidence="3 4">LMG 29739</strain>
    </source>
</reference>
<dbReference type="InterPro" id="IPR011008">
    <property type="entry name" value="Dimeric_a/b-barrel"/>
</dbReference>
<dbReference type="SUPFAM" id="SSF54909">
    <property type="entry name" value="Dimeric alpha+beta barrel"/>
    <property type="match status" value="1"/>
</dbReference>
<dbReference type="NCBIfam" id="NF009508">
    <property type="entry name" value="PRK12866.1"/>
    <property type="match status" value="1"/>
</dbReference>
<dbReference type="InterPro" id="IPR005545">
    <property type="entry name" value="YCII"/>
</dbReference>
<gene>
    <name evidence="3" type="ORF">LMG29739_05301</name>
</gene>
<keyword evidence="4" id="KW-1185">Reference proteome</keyword>